<dbReference type="EMBL" id="QUNO01000002">
    <property type="protein sequence ID" value="REH54386.1"/>
    <property type="molecule type" value="Genomic_DNA"/>
</dbReference>
<dbReference type="Gene3D" id="2.160.10.10">
    <property type="entry name" value="Hexapeptide repeat proteins"/>
    <property type="match status" value="1"/>
</dbReference>
<dbReference type="GO" id="GO:0009245">
    <property type="term" value="P:lipid A biosynthetic process"/>
    <property type="evidence" value="ECO:0007669"/>
    <property type="project" value="UniProtKB-KW"/>
</dbReference>
<dbReference type="GO" id="GO:0016020">
    <property type="term" value="C:membrane"/>
    <property type="evidence" value="ECO:0007669"/>
    <property type="project" value="GOC"/>
</dbReference>
<evidence type="ECO:0000313" key="9">
    <source>
        <dbReference type="Proteomes" id="UP000256269"/>
    </source>
</evidence>
<dbReference type="PANTHER" id="PTHR43480:SF1">
    <property type="entry name" value="ACYL-[ACYL-CARRIER-PROTEIN]--UDP-N-ACETYLGLUCOSAMINE O-ACYLTRANSFERASE, MITOCHONDRIAL-RELATED"/>
    <property type="match status" value="1"/>
</dbReference>
<keyword evidence="4" id="KW-0677">Repeat</keyword>
<keyword evidence="5" id="KW-0443">Lipid metabolism</keyword>
<keyword evidence="2" id="KW-0441">Lipid A biosynthesis</keyword>
<gene>
    <name evidence="8" type="ORF">BCF44_102618</name>
</gene>
<dbReference type="Pfam" id="PF00132">
    <property type="entry name" value="Hexapep"/>
    <property type="match status" value="1"/>
</dbReference>
<name>A0A3E0I778_9PSEU</name>
<sequence>MHVHPSAVVAPEAELADDVVIGPYAVVHGCVRLAAGVRVDAHAVLGGDPQDLTFTGGPTTLEVGADTVIREAAIVHRSTSSTPTRIGAGCLIMGQVHVAHDCQIGDGVIVSQAVSLGGHVTVDDGVVVGSMTAVHQHVRIGRQAVVGAMSKVTRDVLPFCGVEGNPASHRALNVVGLRRSAMPPEDYRALRRVFELLRDGHELDSWSEGPVAQVVEFLAGPSRRGISPFRPAGEAV</sequence>
<dbReference type="NCBIfam" id="NF003657">
    <property type="entry name" value="PRK05289.1"/>
    <property type="match status" value="1"/>
</dbReference>
<dbReference type="InterPro" id="IPR029098">
    <property type="entry name" value="Acetyltransf_C"/>
</dbReference>
<dbReference type="Proteomes" id="UP000256269">
    <property type="component" value="Unassembled WGS sequence"/>
</dbReference>
<dbReference type="InterPro" id="IPR011004">
    <property type="entry name" value="Trimer_LpxA-like_sf"/>
</dbReference>
<reference evidence="8 9" key="1">
    <citation type="submission" date="2018-08" db="EMBL/GenBank/DDBJ databases">
        <title>Genomic Encyclopedia of Archaeal and Bacterial Type Strains, Phase II (KMG-II): from individual species to whole genera.</title>
        <authorList>
            <person name="Goeker M."/>
        </authorList>
    </citation>
    <scope>NUCLEOTIDE SEQUENCE [LARGE SCALE GENOMIC DNA]</scope>
    <source>
        <strain evidence="8 9">DSM 45791</strain>
    </source>
</reference>
<dbReference type="PROSITE" id="PS00101">
    <property type="entry name" value="HEXAPEP_TRANSFERASES"/>
    <property type="match status" value="1"/>
</dbReference>
<dbReference type="RefSeq" id="WP_211352926.1">
    <property type="nucleotide sequence ID" value="NZ_CP144375.1"/>
</dbReference>
<evidence type="ECO:0000256" key="6">
    <source>
        <dbReference type="ARBA" id="ARBA00023315"/>
    </source>
</evidence>
<dbReference type="InterPro" id="IPR001451">
    <property type="entry name" value="Hexapep"/>
</dbReference>
<dbReference type="Pfam" id="PF13720">
    <property type="entry name" value="Acetyltransf_11"/>
    <property type="match status" value="1"/>
</dbReference>
<evidence type="ECO:0000256" key="3">
    <source>
        <dbReference type="ARBA" id="ARBA00022679"/>
    </source>
</evidence>
<feature type="domain" description="UDP N-acetylglucosamine O-acyltransferase C-terminal" evidence="7">
    <location>
        <begin position="155"/>
        <end position="226"/>
    </location>
</feature>
<keyword evidence="6 8" id="KW-0012">Acyltransferase</keyword>
<organism evidence="8 9">
    <name type="scientific">Kutzneria buriramensis</name>
    <dbReference type="NCBI Taxonomy" id="1045776"/>
    <lineage>
        <taxon>Bacteria</taxon>
        <taxon>Bacillati</taxon>
        <taxon>Actinomycetota</taxon>
        <taxon>Actinomycetes</taxon>
        <taxon>Pseudonocardiales</taxon>
        <taxon>Pseudonocardiaceae</taxon>
        <taxon>Kutzneria</taxon>
    </lineage>
</organism>
<evidence type="ECO:0000256" key="5">
    <source>
        <dbReference type="ARBA" id="ARBA00023098"/>
    </source>
</evidence>
<evidence type="ECO:0000313" key="8">
    <source>
        <dbReference type="EMBL" id="REH54386.1"/>
    </source>
</evidence>
<keyword evidence="9" id="KW-1185">Reference proteome</keyword>
<dbReference type="InterPro" id="IPR010137">
    <property type="entry name" value="Lipid_A_LpxA"/>
</dbReference>
<evidence type="ECO:0000256" key="2">
    <source>
        <dbReference type="ARBA" id="ARBA00022556"/>
    </source>
</evidence>
<keyword evidence="1" id="KW-0444">Lipid biosynthesis</keyword>
<dbReference type="PIRSF" id="PIRSF000456">
    <property type="entry name" value="UDP-GlcNAc_acltr"/>
    <property type="match status" value="1"/>
</dbReference>
<evidence type="ECO:0000256" key="1">
    <source>
        <dbReference type="ARBA" id="ARBA00022516"/>
    </source>
</evidence>
<dbReference type="SUPFAM" id="SSF51161">
    <property type="entry name" value="Trimeric LpxA-like enzymes"/>
    <property type="match status" value="1"/>
</dbReference>
<proteinExistence type="predicted"/>
<evidence type="ECO:0000256" key="4">
    <source>
        <dbReference type="ARBA" id="ARBA00022737"/>
    </source>
</evidence>
<evidence type="ECO:0000259" key="7">
    <source>
        <dbReference type="Pfam" id="PF13720"/>
    </source>
</evidence>
<accession>A0A3E0I778</accession>
<comment type="caution">
    <text evidence="8">The sequence shown here is derived from an EMBL/GenBank/DDBJ whole genome shotgun (WGS) entry which is preliminary data.</text>
</comment>
<dbReference type="InterPro" id="IPR018357">
    <property type="entry name" value="Hexapep_transf_CS"/>
</dbReference>
<dbReference type="PANTHER" id="PTHR43480">
    <property type="entry name" value="ACYL-[ACYL-CARRIER-PROTEIN]--UDP-N-ACETYLGLUCOSAMINE O-ACYLTRANSFERASE"/>
    <property type="match status" value="1"/>
</dbReference>
<protein>
    <submittedName>
        <fullName evidence="8">UDP-N-acetylglucosamine acyltransferase</fullName>
    </submittedName>
</protein>
<keyword evidence="3 8" id="KW-0808">Transferase</keyword>
<dbReference type="AlphaFoldDB" id="A0A3E0I778"/>
<dbReference type="GO" id="GO:0008780">
    <property type="term" value="F:acyl-[acyl-carrier-protein]-UDP-N-acetylglucosamine O-acyltransferase activity"/>
    <property type="evidence" value="ECO:0007669"/>
    <property type="project" value="InterPro"/>
</dbReference>